<accession>A0ABQ9ILI0</accession>
<organism evidence="2 3">
    <name type="scientific">Dryococelus australis</name>
    <dbReference type="NCBI Taxonomy" id="614101"/>
    <lineage>
        <taxon>Eukaryota</taxon>
        <taxon>Metazoa</taxon>
        <taxon>Ecdysozoa</taxon>
        <taxon>Arthropoda</taxon>
        <taxon>Hexapoda</taxon>
        <taxon>Insecta</taxon>
        <taxon>Pterygota</taxon>
        <taxon>Neoptera</taxon>
        <taxon>Polyneoptera</taxon>
        <taxon>Phasmatodea</taxon>
        <taxon>Verophasmatodea</taxon>
        <taxon>Anareolatae</taxon>
        <taxon>Phasmatidae</taxon>
        <taxon>Eurycanthinae</taxon>
        <taxon>Dryococelus</taxon>
    </lineage>
</organism>
<feature type="compositionally biased region" description="Polar residues" evidence="1">
    <location>
        <begin position="13"/>
        <end position="23"/>
    </location>
</feature>
<feature type="compositionally biased region" description="Basic and acidic residues" evidence="1">
    <location>
        <begin position="1"/>
        <end position="11"/>
    </location>
</feature>
<keyword evidence="3" id="KW-1185">Reference proteome</keyword>
<gene>
    <name evidence="2" type="ORF">PR048_002532</name>
</gene>
<evidence type="ECO:0000313" key="3">
    <source>
        <dbReference type="Proteomes" id="UP001159363"/>
    </source>
</evidence>
<dbReference type="EMBL" id="JARBHB010000001">
    <property type="protein sequence ID" value="KAJ8897186.1"/>
    <property type="molecule type" value="Genomic_DNA"/>
</dbReference>
<protein>
    <submittedName>
        <fullName evidence="2">Uncharacterized protein</fullName>
    </submittedName>
</protein>
<evidence type="ECO:0000256" key="1">
    <source>
        <dbReference type="SAM" id="MobiDB-lite"/>
    </source>
</evidence>
<sequence>MAAEDSGRESTDSSETPNPQTLAPESAQSFYYRAAVALRLACSPPIKANRFNPRPGHSRIFACGNRAGRCRWLAGFLCISRFPGPCIPALLHTHLNHPHRLISLSRGSQDLAVTSRPNLFTLYSRNALEFVFMECRAKSSTQNYLIGTLVRMSRTILFCAAARHALVRAVAWRSFRNQRVTAELCVTAAVNISASTRATAEMQRPASRVPDITILPADDRAPQWDNQLFLRVSEEISAALNSEVLRADSSLWFAWLETIGNCVHDAFPKWRRSSLLEQMDLIVEARRTGRDPPVPDRVAIMTRALSRNVANIFRDEEAASSGTIPTCENPGVTRLGLELGSLWWVASSLTAKPPRPLVLKGTTIGIVVLPPGWRCWEGESSAQPWAVVRDSSVGKMGSALECQPVSRDCRLKPDDCHARTLAPVLTRHTPLLSSPSL</sequence>
<evidence type="ECO:0000313" key="2">
    <source>
        <dbReference type="EMBL" id="KAJ8897186.1"/>
    </source>
</evidence>
<name>A0ABQ9ILI0_9NEOP</name>
<proteinExistence type="predicted"/>
<comment type="caution">
    <text evidence="2">The sequence shown here is derived from an EMBL/GenBank/DDBJ whole genome shotgun (WGS) entry which is preliminary data.</text>
</comment>
<reference evidence="2 3" key="1">
    <citation type="submission" date="2023-02" db="EMBL/GenBank/DDBJ databases">
        <title>LHISI_Scaffold_Assembly.</title>
        <authorList>
            <person name="Stuart O.P."/>
            <person name="Cleave R."/>
            <person name="Magrath M.J.L."/>
            <person name="Mikheyev A.S."/>
        </authorList>
    </citation>
    <scope>NUCLEOTIDE SEQUENCE [LARGE SCALE GENOMIC DNA]</scope>
    <source>
        <strain evidence="2">Daus_M_001</strain>
        <tissue evidence="2">Leg muscle</tissue>
    </source>
</reference>
<feature type="region of interest" description="Disordered" evidence="1">
    <location>
        <begin position="1"/>
        <end position="23"/>
    </location>
</feature>
<dbReference type="Proteomes" id="UP001159363">
    <property type="component" value="Chromosome 1"/>
</dbReference>